<dbReference type="EMBL" id="CP074402">
    <property type="protein sequence ID" value="QVJ00361.1"/>
    <property type="molecule type" value="Genomic_DNA"/>
</dbReference>
<name>A0A975L8A3_9ACTN</name>
<reference evidence="2" key="1">
    <citation type="submission" date="2021-05" db="EMBL/GenBank/DDBJ databases">
        <authorList>
            <person name="Kaiqin L."/>
            <person name="Jian G."/>
        </authorList>
    </citation>
    <scope>NUCLEOTIDE SEQUENCE</scope>
    <source>
        <strain evidence="2">HDS5</strain>
    </source>
</reference>
<dbReference type="KEGG" id="nec:KGD82_16505"/>
<feature type="coiled-coil region" evidence="1">
    <location>
        <begin position="91"/>
        <end position="118"/>
    </location>
</feature>
<proteinExistence type="predicted"/>
<organism evidence="2 3">
    <name type="scientific">Nocardiopsis eucommiae</name>
    <dbReference type="NCBI Taxonomy" id="2831970"/>
    <lineage>
        <taxon>Bacteria</taxon>
        <taxon>Bacillati</taxon>
        <taxon>Actinomycetota</taxon>
        <taxon>Actinomycetes</taxon>
        <taxon>Streptosporangiales</taxon>
        <taxon>Nocardiopsidaceae</taxon>
        <taxon>Nocardiopsis</taxon>
    </lineage>
</organism>
<dbReference type="AlphaFoldDB" id="A0A975L8A3"/>
<evidence type="ECO:0000313" key="3">
    <source>
        <dbReference type="Proteomes" id="UP000682416"/>
    </source>
</evidence>
<gene>
    <name evidence="2" type="ORF">KGD82_16505</name>
</gene>
<keyword evidence="1" id="KW-0175">Coiled coil</keyword>
<keyword evidence="3" id="KW-1185">Reference proteome</keyword>
<sequence>MPHTPAARTEYPRPEFVGRDDELINFAEAARRAQITTGALSNWRRRHTDFPKVAKLDHSGPGRAQKFIPADEFDAYLARHQEGNRPRRHPAEVASQNLRYYTKRVQELEDREAALSEDVNAVGRPYDVMKLEKTRAALTTARALESEAVDRLTNLIF</sequence>
<accession>A0A975L8A3</accession>
<dbReference type="Proteomes" id="UP000682416">
    <property type="component" value="Chromosome"/>
</dbReference>
<evidence type="ECO:0000256" key="1">
    <source>
        <dbReference type="SAM" id="Coils"/>
    </source>
</evidence>
<evidence type="ECO:0000313" key="2">
    <source>
        <dbReference type="EMBL" id="QVJ00361.1"/>
    </source>
</evidence>
<protein>
    <submittedName>
        <fullName evidence="2">Uncharacterized protein</fullName>
    </submittedName>
</protein>